<name>A0A0U2Z495_9BACL</name>
<organism evidence="10 11">
    <name type="scientific">Planococcus rifietoensis</name>
    <dbReference type="NCBI Taxonomy" id="200991"/>
    <lineage>
        <taxon>Bacteria</taxon>
        <taxon>Bacillati</taxon>
        <taxon>Bacillota</taxon>
        <taxon>Bacilli</taxon>
        <taxon>Bacillales</taxon>
        <taxon>Caryophanaceae</taxon>
        <taxon>Planococcus</taxon>
    </lineage>
</organism>
<evidence type="ECO:0000313" key="10">
    <source>
        <dbReference type="EMBL" id="ALS73964.1"/>
    </source>
</evidence>
<dbReference type="KEGG" id="prt:AUC31_01270"/>
<dbReference type="EC" id="2.7.7.108" evidence="8"/>
<dbReference type="GO" id="GO:0070733">
    <property type="term" value="F:AMPylase activity"/>
    <property type="evidence" value="ECO:0007669"/>
    <property type="project" value="UniProtKB-EC"/>
</dbReference>
<feature type="binding site" evidence="8">
    <location>
        <position position="93"/>
    </location>
    <ligand>
        <name>ATP</name>
        <dbReference type="ChEBI" id="CHEBI:30616"/>
    </ligand>
</feature>
<feature type="binding site" evidence="8">
    <location>
        <position position="125"/>
    </location>
    <ligand>
        <name>ATP</name>
        <dbReference type="ChEBI" id="CHEBI:30616"/>
    </ligand>
</feature>
<evidence type="ECO:0000256" key="5">
    <source>
        <dbReference type="ARBA" id="ARBA00022741"/>
    </source>
</evidence>
<comment type="catalytic activity">
    <reaction evidence="8">
        <text>L-seryl-[protein] + ATP = 3-O-(5'-adenylyl)-L-seryl-[protein] + diphosphate</text>
        <dbReference type="Rhea" id="RHEA:58120"/>
        <dbReference type="Rhea" id="RHEA-COMP:9863"/>
        <dbReference type="Rhea" id="RHEA-COMP:15073"/>
        <dbReference type="ChEBI" id="CHEBI:29999"/>
        <dbReference type="ChEBI" id="CHEBI:30616"/>
        <dbReference type="ChEBI" id="CHEBI:33019"/>
        <dbReference type="ChEBI" id="CHEBI:142516"/>
        <dbReference type="EC" id="2.7.7.108"/>
    </reaction>
</comment>
<comment type="catalytic activity">
    <reaction evidence="8">
        <text>L-tyrosyl-[protein] + UTP = O-(5'-uridylyl)-L-tyrosyl-[protein] + diphosphate</text>
        <dbReference type="Rhea" id="RHEA:83887"/>
        <dbReference type="Rhea" id="RHEA-COMP:10136"/>
        <dbReference type="Rhea" id="RHEA-COMP:20238"/>
        <dbReference type="ChEBI" id="CHEBI:33019"/>
        <dbReference type="ChEBI" id="CHEBI:46398"/>
        <dbReference type="ChEBI" id="CHEBI:46858"/>
        <dbReference type="ChEBI" id="CHEBI:90602"/>
    </reaction>
</comment>
<keyword evidence="6 8" id="KW-0067">ATP-binding</keyword>
<dbReference type="OrthoDB" id="9773505at2"/>
<feature type="binding site" evidence="8">
    <location>
        <position position="126"/>
    </location>
    <ligand>
        <name>ATP</name>
        <dbReference type="ChEBI" id="CHEBI:30616"/>
    </ligand>
</feature>
<feature type="binding site" evidence="8">
    <location>
        <position position="92"/>
    </location>
    <ligand>
        <name>ATP</name>
        <dbReference type="ChEBI" id="CHEBI:30616"/>
    </ligand>
</feature>
<evidence type="ECO:0000256" key="3">
    <source>
        <dbReference type="ARBA" id="ARBA00022695"/>
    </source>
</evidence>
<reference evidence="10" key="1">
    <citation type="submission" date="2016-01" db="EMBL/GenBank/DDBJ databases">
        <title>Complete genome of Planococcus rifietoensis type strain M8.</title>
        <authorList>
            <person name="See-Too W.S."/>
        </authorList>
    </citation>
    <scope>NUCLEOTIDE SEQUENCE [LARGE SCALE GENOMIC DNA]</scope>
    <source>
        <strain evidence="10">M8</strain>
    </source>
</reference>
<comment type="cofactor">
    <cofactor evidence="8">
        <name>Mg(2+)</name>
        <dbReference type="ChEBI" id="CHEBI:18420"/>
    </cofactor>
    <cofactor evidence="8">
        <name>Mn(2+)</name>
        <dbReference type="ChEBI" id="CHEBI:29035"/>
    </cofactor>
</comment>
<feature type="binding site" evidence="8">
    <location>
        <position position="252"/>
    </location>
    <ligand>
        <name>Mg(2+)</name>
        <dbReference type="ChEBI" id="CHEBI:18420"/>
    </ligand>
</feature>
<comment type="similarity">
    <text evidence="1 8">Belongs to the SELO family.</text>
</comment>
<dbReference type="PANTHER" id="PTHR32057:SF14">
    <property type="entry name" value="PROTEIN ADENYLYLTRANSFERASE SELO, MITOCHONDRIAL"/>
    <property type="match status" value="1"/>
</dbReference>
<dbReference type="GO" id="GO:0005524">
    <property type="term" value="F:ATP binding"/>
    <property type="evidence" value="ECO:0007669"/>
    <property type="project" value="UniProtKB-UniRule"/>
</dbReference>
<keyword evidence="4 8" id="KW-0479">Metal-binding</keyword>
<feature type="binding site" evidence="8">
    <location>
        <position position="183"/>
    </location>
    <ligand>
        <name>ATP</name>
        <dbReference type="ChEBI" id="CHEBI:30616"/>
    </ligand>
</feature>
<dbReference type="Proteomes" id="UP000067683">
    <property type="component" value="Chromosome"/>
</dbReference>
<keyword evidence="3 8" id="KW-0548">Nucleotidyltransferase</keyword>
<feature type="region of interest" description="Disordered" evidence="9">
    <location>
        <begin position="464"/>
        <end position="486"/>
    </location>
</feature>
<evidence type="ECO:0000256" key="2">
    <source>
        <dbReference type="ARBA" id="ARBA00022679"/>
    </source>
</evidence>
<keyword evidence="7 8" id="KW-0460">Magnesium</keyword>
<feature type="binding site" evidence="8">
    <location>
        <position position="90"/>
    </location>
    <ligand>
        <name>ATP</name>
        <dbReference type="ChEBI" id="CHEBI:30616"/>
    </ligand>
</feature>
<dbReference type="GO" id="GO:0000287">
    <property type="term" value="F:magnesium ion binding"/>
    <property type="evidence" value="ECO:0007669"/>
    <property type="project" value="UniProtKB-UniRule"/>
</dbReference>
<dbReference type="InterPro" id="IPR003846">
    <property type="entry name" value="SelO"/>
</dbReference>
<sequence>MNHTESGWKLHNSYAGLPKTLYAPMEANPVPSPELVIANRALAKSLGLDPQQLDSPESLQMFAGNQFPEGSFPLAQAYAGHQFGQFTMLGDGRAILIGEQQTPDGEIFDVQLKGAGITPFSRSGDGRAALGPMLREYMISESMHALGIPTSRSLAVVLTGEKIQRYFAEPGAILTRVASSHIRVGTFQFAAKYRSTEDLKALADYTIKRHFPDITGPDRYIELFRQTAQRQASLIAKWQLAGFVHGVMNTDNMAISGETIDYGPCAFLDRFDESAVFSSIDAGGRYAYRNQPLIGGWNLARFAESLFPLLNEIPEKQALSSLQGALEEYISSEKRLYLSGMREKLGLFTEAPGDEQLIDDLLALMQEKQADYTNTFRFLTFEAVEEPQLANDPAFKDWHSRYKARQQQEGRSAQEILELMKNRNPAVIPRNHRVEAALGAAAQGDYEVMEKLLDILRNPYAHSEEQLPYTAPPPPSTPPYQTYCGT</sequence>
<accession>A0A0U2Z495</accession>
<gene>
    <name evidence="8" type="primary">ydiU</name>
    <name evidence="8" type="synonym">selO</name>
    <name evidence="10" type="ORF">AUC31_01270</name>
</gene>
<protein>
    <recommendedName>
        <fullName evidence="8">Protein nucleotidyltransferase YdiU</fullName>
        <ecNumber evidence="8">2.7.7.-</ecNumber>
    </recommendedName>
    <alternativeName>
        <fullName evidence="8">Protein adenylyltransferase YdiU</fullName>
        <ecNumber evidence="8">2.7.7.108</ecNumber>
    </alternativeName>
    <alternativeName>
        <fullName evidence="8">Protein uridylyltransferase YdiU</fullName>
        <ecNumber evidence="8">2.7.7.-</ecNumber>
    </alternativeName>
</protein>
<dbReference type="RefSeq" id="WP_058380672.1">
    <property type="nucleotide sequence ID" value="NZ_CP013659.2"/>
</dbReference>
<keyword evidence="8" id="KW-0464">Manganese</keyword>
<evidence type="ECO:0000256" key="1">
    <source>
        <dbReference type="ARBA" id="ARBA00009747"/>
    </source>
</evidence>
<evidence type="ECO:0000256" key="6">
    <source>
        <dbReference type="ARBA" id="ARBA00022840"/>
    </source>
</evidence>
<comment type="catalytic activity">
    <reaction evidence="8">
        <text>L-seryl-[protein] + UTP = O-(5'-uridylyl)-L-seryl-[protein] + diphosphate</text>
        <dbReference type="Rhea" id="RHEA:64604"/>
        <dbReference type="Rhea" id="RHEA-COMP:9863"/>
        <dbReference type="Rhea" id="RHEA-COMP:16635"/>
        <dbReference type="ChEBI" id="CHEBI:29999"/>
        <dbReference type="ChEBI" id="CHEBI:33019"/>
        <dbReference type="ChEBI" id="CHEBI:46398"/>
        <dbReference type="ChEBI" id="CHEBI:156051"/>
    </reaction>
</comment>
<keyword evidence="5 8" id="KW-0547">Nucleotide-binding</keyword>
<dbReference type="EC" id="2.7.7.-" evidence="8"/>
<comment type="catalytic activity">
    <reaction evidence="8">
        <text>L-tyrosyl-[protein] + ATP = O-(5'-adenylyl)-L-tyrosyl-[protein] + diphosphate</text>
        <dbReference type="Rhea" id="RHEA:54288"/>
        <dbReference type="Rhea" id="RHEA-COMP:10136"/>
        <dbReference type="Rhea" id="RHEA-COMP:13846"/>
        <dbReference type="ChEBI" id="CHEBI:30616"/>
        <dbReference type="ChEBI" id="CHEBI:33019"/>
        <dbReference type="ChEBI" id="CHEBI:46858"/>
        <dbReference type="ChEBI" id="CHEBI:83624"/>
        <dbReference type="EC" id="2.7.7.108"/>
    </reaction>
</comment>
<dbReference type="Pfam" id="PF02696">
    <property type="entry name" value="SelO"/>
    <property type="match status" value="1"/>
</dbReference>
<dbReference type="AlphaFoldDB" id="A0A0U2Z495"/>
<dbReference type="NCBIfam" id="NF000658">
    <property type="entry name" value="PRK00029.1"/>
    <property type="match status" value="1"/>
</dbReference>
<dbReference type="HAMAP" id="MF_00692">
    <property type="entry name" value="SelO"/>
    <property type="match status" value="1"/>
</dbReference>
<dbReference type="EMBL" id="CP013659">
    <property type="protein sequence ID" value="ALS73964.1"/>
    <property type="molecule type" value="Genomic_DNA"/>
</dbReference>
<comment type="catalytic activity">
    <reaction evidence="8">
        <text>L-threonyl-[protein] + ATP = 3-O-(5'-adenylyl)-L-threonyl-[protein] + diphosphate</text>
        <dbReference type="Rhea" id="RHEA:54292"/>
        <dbReference type="Rhea" id="RHEA-COMP:11060"/>
        <dbReference type="Rhea" id="RHEA-COMP:13847"/>
        <dbReference type="ChEBI" id="CHEBI:30013"/>
        <dbReference type="ChEBI" id="CHEBI:30616"/>
        <dbReference type="ChEBI" id="CHEBI:33019"/>
        <dbReference type="ChEBI" id="CHEBI:138113"/>
        <dbReference type="EC" id="2.7.7.108"/>
    </reaction>
</comment>
<feature type="binding site" evidence="8">
    <location>
        <position position="176"/>
    </location>
    <ligand>
        <name>ATP</name>
        <dbReference type="ChEBI" id="CHEBI:30616"/>
    </ligand>
</feature>
<feature type="binding site" evidence="8">
    <location>
        <position position="261"/>
    </location>
    <ligand>
        <name>ATP</name>
        <dbReference type="ChEBI" id="CHEBI:30616"/>
    </ligand>
</feature>
<dbReference type="STRING" id="200991.AUC31_01270"/>
<evidence type="ECO:0000256" key="4">
    <source>
        <dbReference type="ARBA" id="ARBA00022723"/>
    </source>
</evidence>
<keyword evidence="2 8" id="KW-0808">Transferase</keyword>
<evidence type="ECO:0000256" key="8">
    <source>
        <dbReference type="HAMAP-Rule" id="MF_00692"/>
    </source>
</evidence>
<evidence type="ECO:0000256" key="9">
    <source>
        <dbReference type="SAM" id="MobiDB-lite"/>
    </source>
</evidence>
<comment type="catalytic activity">
    <reaction evidence="8">
        <text>L-histidyl-[protein] + UTP = N(tele)-(5'-uridylyl)-L-histidyl-[protein] + diphosphate</text>
        <dbReference type="Rhea" id="RHEA:83891"/>
        <dbReference type="Rhea" id="RHEA-COMP:9745"/>
        <dbReference type="Rhea" id="RHEA-COMP:20239"/>
        <dbReference type="ChEBI" id="CHEBI:29979"/>
        <dbReference type="ChEBI" id="CHEBI:33019"/>
        <dbReference type="ChEBI" id="CHEBI:46398"/>
        <dbReference type="ChEBI" id="CHEBI:233474"/>
    </reaction>
</comment>
<feature type="binding site" evidence="8">
    <location>
        <position position="113"/>
    </location>
    <ligand>
        <name>ATP</name>
        <dbReference type="ChEBI" id="CHEBI:30616"/>
    </ligand>
</feature>
<keyword evidence="11" id="KW-1185">Reference proteome</keyword>
<evidence type="ECO:0000256" key="7">
    <source>
        <dbReference type="ARBA" id="ARBA00022842"/>
    </source>
</evidence>
<evidence type="ECO:0000313" key="11">
    <source>
        <dbReference type="Proteomes" id="UP000067683"/>
    </source>
</evidence>
<comment type="function">
    <text evidence="8">Nucleotidyltransferase involved in the post-translational modification of proteins. It can catalyze the addition of adenosine monophosphate (AMP) or uridine monophosphate (UMP) to a protein, resulting in modifications known as AMPylation and UMPylation.</text>
</comment>
<proteinExistence type="inferred from homology"/>
<feature type="active site" description="Proton acceptor" evidence="8">
    <location>
        <position position="251"/>
    </location>
</feature>
<dbReference type="PANTHER" id="PTHR32057">
    <property type="entry name" value="PROTEIN ADENYLYLTRANSFERASE SELO, MITOCHONDRIAL"/>
    <property type="match status" value="1"/>
</dbReference>
<dbReference type="GO" id="GO:0030145">
    <property type="term" value="F:manganese ion binding"/>
    <property type="evidence" value="ECO:0007669"/>
    <property type="project" value="UniProtKB-UniRule"/>
</dbReference>
<feature type="binding site" evidence="8">
    <location>
        <position position="261"/>
    </location>
    <ligand>
        <name>Mg(2+)</name>
        <dbReference type="ChEBI" id="CHEBI:18420"/>
    </ligand>
</feature>